<keyword evidence="10 13" id="KW-0067">ATP-binding</keyword>
<evidence type="ECO:0000256" key="10">
    <source>
        <dbReference type="ARBA" id="ARBA00022840"/>
    </source>
</evidence>
<comment type="caution">
    <text evidence="14">The sequence shown here is derived from an EMBL/GenBank/DDBJ whole genome shotgun (WGS) entry which is preliminary data.</text>
</comment>
<dbReference type="GO" id="GO:0009244">
    <property type="term" value="P:lipopolysaccharide core region biosynthetic process"/>
    <property type="evidence" value="ECO:0007669"/>
    <property type="project" value="TreeGrafter"/>
</dbReference>
<keyword evidence="8 13" id="KW-0547">Nucleotide-binding</keyword>
<dbReference type="GO" id="GO:0009245">
    <property type="term" value="P:lipid A biosynthetic process"/>
    <property type="evidence" value="ECO:0007669"/>
    <property type="project" value="UniProtKB-UniRule"/>
</dbReference>
<evidence type="ECO:0000256" key="2">
    <source>
        <dbReference type="ARBA" id="ARBA00004870"/>
    </source>
</evidence>
<dbReference type="EMBL" id="JACHIA010000019">
    <property type="protein sequence ID" value="MBB6072876.1"/>
    <property type="molecule type" value="Genomic_DNA"/>
</dbReference>
<keyword evidence="5 13" id="KW-0444">Lipid biosynthesis</keyword>
<dbReference type="Pfam" id="PF02606">
    <property type="entry name" value="LpxK"/>
    <property type="match status" value="1"/>
</dbReference>
<dbReference type="GO" id="GO:0005524">
    <property type="term" value="F:ATP binding"/>
    <property type="evidence" value="ECO:0007669"/>
    <property type="project" value="UniProtKB-UniRule"/>
</dbReference>
<feature type="binding site" evidence="13">
    <location>
        <begin position="65"/>
        <end position="72"/>
    </location>
    <ligand>
        <name>ATP</name>
        <dbReference type="ChEBI" id="CHEBI:30616"/>
    </ligand>
</feature>
<accession>A0A841H4Q4</accession>
<dbReference type="InterPro" id="IPR003758">
    <property type="entry name" value="LpxK"/>
</dbReference>
<reference evidence="14 15" key="1">
    <citation type="submission" date="2020-08" db="EMBL/GenBank/DDBJ databases">
        <title>Genomic Encyclopedia of Type Strains, Phase IV (KMG-IV): sequencing the most valuable type-strain genomes for metagenomic binning, comparative biology and taxonomic classification.</title>
        <authorList>
            <person name="Goeker M."/>
        </authorList>
    </citation>
    <scope>NUCLEOTIDE SEQUENCE [LARGE SCALE GENOMIC DNA]</scope>
    <source>
        <strain evidence="14 15">DSM 29007</strain>
    </source>
</reference>
<dbReference type="Proteomes" id="UP000582837">
    <property type="component" value="Unassembled WGS sequence"/>
</dbReference>
<organism evidence="14 15">
    <name type="scientific">Longimicrobium terrae</name>
    <dbReference type="NCBI Taxonomy" id="1639882"/>
    <lineage>
        <taxon>Bacteria</taxon>
        <taxon>Pseudomonadati</taxon>
        <taxon>Gemmatimonadota</taxon>
        <taxon>Longimicrobiia</taxon>
        <taxon>Longimicrobiales</taxon>
        <taxon>Longimicrobiaceae</taxon>
        <taxon>Longimicrobium</taxon>
    </lineage>
</organism>
<keyword evidence="11 13" id="KW-0443">Lipid metabolism</keyword>
<evidence type="ECO:0000256" key="1">
    <source>
        <dbReference type="ARBA" id="ARBA00002274"/>
    </source>
</evidence>
<dbReference type="UniPathway" id="UPA00359">
    <property type="reaction ID" value="UER00482"/>
</dbReference>
<evidence type="ECO:0000313" key="14">
    <source>
        <dbReference type="EMBL" id="MBB6072876.1"/>
    </source>
</evidence>
<evidence type="ECO:0000256" key="11">
    <source>
        <dbReference type="ARBA" id="ARBA00023098"/>
    </source>
</evidence>
<dbReference type="AlphaFoldDB" id="A0A841H4Q4"/>
<proteinExistence type="inferred from homology"/>
<comment type="catalytic activity">
    <reaction evidence="13">
        <text>a lipid A disaccharide + ATP = a lipid IVA + ADP + H(+)</text>
        <dbReference type="Rhea" id="RHEA:67840"/>
        <dbReference type="ChEBI" id="CHEBI:15378"/>
        <dbReference type="ChEBI" id="CHEBI:30616"/>
        <dbReference type="ChEBI" id="CHEBI:176343"/>
        <dbReference type="ChEBI" id="CHEBI:176425"/>
        <dbReference type="ChEBI" id="CHEBI:456216"/>
        <dbReference type="EC" id="2.7.1.130"/>
    </reaction>
</comment>
<sequence length="341" mass="36591">MSVEAWVHRWWAGEAGATGRAADVVLAPAEAAFRAGVRLRNGAFDRGWMRSERVGIPVISVGNVAVGGAGKTPVSAWIARRLAEWGRRPAIALRGYGEDEIQVHRELNPGIPVFRGARRVDAAREAQAAGRDVVVLDDAFQHRALARDLDIVLIAAESWDAHPRVLPRGPWREGVNALARADLLVITRKSASAARAAEVEAELGGLLPRMPVARIALRPSELRPLHGGAAMEMSALAGKKVLAVAALATPGPFVEHLRAAGAQVDAALYADHHEFTADEAHTIRQRSGAGWMVMTHKDAVKLRALLPAGAPAFVLHQRVETEAGADLLDVALRRALEERTS</sequence>
<comment type="pathway">
    <text evidence="2 13">Glycolipid biosynthesis; lipid IV(A) biosynthesis; lipid IV(A) from (3R)-3-hydroxytetradecanoyl-[acyl-carrier-protein] and UDP-N-acetyl-alpha-D-glucosamine: step 6/6.</text>
</comment>
<evidence type="ECO:0000256" key="5">
    <source>
        <dbReference type="ARBA" id="ARBA00022516"/>
    </source>
</evidence>
<dbReference type="PANTHER" id="PTHR42724">
    <property type="entry name" value="TETRAACYLDISACCHARIDE 4'-KINASE"/>
    <property type="match status" value="1"/>
</dbReference>
<evidence type="ECO:0000256" key="6">
    <source>
        <dbReference type="ARBA" id="ARBA00022556"/>
    </source>
</evidence>
<evidence type="ECO:0000256" key="4">
    <source>
        <dbReference type="ARBA" id="ARBA00016436"/>
    </source>
</evidence>
<keyword evidence="7 13" id="KW-0808">Transferase</keyword>
<name>A0A841H4Q4_9BACT</name>
<evidence type="ECO:0000256" key="7">
    <source>
        <dbReference type="ARBA" id="ARBA00022679"/>
    </source>
</evidence>
<keyword evidence="15" id="KW-1185">Reference proteome</keyword>
<evidence type="ECO:0000256" key="13">
    <source>
        <dbReference type="HAMAP-Rule" id="MF_00409"/>
    </source>
</evidence>
<evidence type="ECO:0000256" key="8">
    <source>
        <dbReference type="ARBA" id="ARBA00022741"/>
    </source>
</evidence>
<dbReference type="InterPro" id="IPR027417">
    <property type="entry name" value="P-loop_NTPase"/>
</dbReference>
<dbReference type="GO" id="GO:0009029">
    <property type="term" value="F:lipid-A 4'-kinase activity"/>
    <property type="evidence" value="ECO:0007669"/>
    <property type="project" value="UniProtKB-UniRule"/>
</dbReference>
<dbReference type="SUPFAM" id="SSF52540">
    <property type="entry name" value="P-loop containing nucleoside triphosphate hydrolases"/>
    <property type="match status" value="1"/>
</dbReference>
<evidence type="ECO:0000256" key="3">
    <source>
        <dbReference type="ARBA" id="ARBA00012071"/>
    </source>
</evidence>
<comment type="function">
    <text evidence="1 13">Transfers the gamma-phosphate of ATP to the 4'-position of a tetraacyldisaccharide 1-phosphate intermediate (termed DS-1-P) to form tetraacyldisaccharide 1,4'-bis-phosphate (lipid IVA).</text>
</comment>
<dbReference type="PANTHER" id="PTHR42724:SF1">
    <property type="entry name" value="TETRAACYLDISACCHARIDE 4'-KINASE, MITOCHONDRIAL-RELATED"/>
    <property type="match status" value="1"/>
</dbReference>
<dbReference type="HAMAP" id="MF_00409">
    <property type="entry name" value="LpxK"/>
    <property type="match status" value="1"/>
</dbReference>
<evidence type="ECO:0000313" key="15">
    <source>
        <dbReference type="Proteomes" id="UP000582837"/>
    </source>
</evidence>
<dbReference type="EC" id="2.7.1.130" evidence="3 13"/>
<gene>
    <name evidence="13" type="primary">lpxK</name>
    <name evidence="14" type="ORF">HNQ61_004542</name>
</gene>
<protein>
    <recommendedName>
        <fullName evidence="4 13">Tetraacyldisaccharide 4'-kinase</fullName>
        <ecNumber evidence="3 13">2.7.1.130</ecNumber>
    </recommendedName>
    <alternativeName>
        <fullName evidence="12 13">Lipid A 4'-kinase</fullName>
    </alternativeName>
</protein>
<evidence type="ECO:0000256" key="9">
    <source>
        <dbReference type="ARBA" id="ARBA00022777"/>
    </source>
</evidence>
<keyword evidence="6 13" id="KW-0441">Lipid A biosynthesis</keyword>
<evidence type="ECO:0000256" key="12">
    <source>
        <dbReference type="ARBA" id="ARBA00029757"/>
    </source>
</evidence>
<keyword evidence="9 13" id="KW-0418">Kinase</keyword>
<dbReference type="RefSeq" id="WP_170036958.1">
    <property type="nucleotide sequence ID" value="NZ_JABDTL010000002.1"/>
</dbReference>
<dbReference type="GO" id="GO:0005886">
    <property type="term" value="C:plasma membrane"/>
    <property type="evidence" value="ECO:0007669"/>
    <property type="project" value="TreeGrafter"/>
</dbReference>
<comment type="similarity">
    <text evidence="13">Belongs to the LpxK family.</text>
</comment>